<dbReference type="CDD" id="cd00130">
    <property type="entry name" value="PAS"/>
    <property type="match status" value="1"/>
</dbReference>
<keyword evidence="10" id="KW-1185">Reference proteome</keyword>
<dbReference type="RefSeq" id="WP_199110260.1">
    <property type="nucleotide sequence ID" value="NZ_JAHWXQ010000003.1"/>
</dbReference>
<evidence type="ECO:0000259" key="6">
    <source>
        <dbReference type="PROSITE" id="PS50109"/>
    </source>
</evidence>
<dbReference type="NCBIfam" id="TIGR00229">
    <property type="entry name" value="sensory_box"/>
    <property type="match status" value="1"/>
</dbReference>
<dbReference type="InterPro" id="IPR035965">
    <property type="entry name" value="PAS-like_dom_sf"/>
</dbReference>
<dbReference type="CDD" id="cd00082">
    <property type="entry name" value="HisKA"/>
    <property type="match status" value="1"/>
</dbReference>
<feature type="domain" description="PAS" evidence="7">
    <location>
        <begin position="7"/>
        <end position="80"/>
    </location>
</feature>
<protein>
    <recommendedName>
        <fullName evidence="2">histidine kinase</fullName>
        <ecNumber evidence="2">2.7.13.3</ecNumber>
    </recommendedName>
</protein>
<evidence type="ECO:0000313" key="10">
    <source>
        <dbReference type="Proteomes" id="UP000774935"/>
    </source>
</evidence>
<gene>
    <name evidence="9" type="ORF">KYK27_11815</name>
</gene>
<evidence type="ECO:0000256" key="2">
    <source>
        <dbReference type="ARBA" id="ARBA00012438"/>
    </source>
</evidence>
<organism evidence="9 10">
    <name type="scientific">Pontibacter populi</name>
    <dbReference type="NCBI Taxonomy" id="890055"/>
    <lineage>
        <taxon>Bacteria</taxon>
        <taxon>Pseudomonadati</taxon>
        <taxon>Bacteroidota</taxon>
        <taxon>Cytophagia</taxon>
        <taxon>Cytophagales</taxon>
        <taxon>Hymenobacteraceae</taxon>
        <taxon>Pontibacter</taxon>
    </lineage>
</organism>
<dbReference type="InterPro" id="IPR000700">
    <property type="entry name" value="PAS-assoc_C"/>
</dbReference>
<dbReference type="Gene3D" id="1.10.287.130">
    <property type="match status" value="1"/>
</dbReference>
<dbReference type="PANTHER" id="PTHR43304">
    <property type="entry name" value="PHYTOCHROME-LIKE PROTEIN CPH1"/>
    <property type="match status" value="1"/>
</dbReference>
<dbReference type="PROSITE" id="PS50109">
    <property type="entry name" value="HIS_KIN"/>
    <property type="match status" value="1"/>
</dbReference>
<dbReference type="PROSITE" id="PS50112">
    <property type="entry name" value="PAS"/>
    <property type="match status" value="1"/>
</dbReference>
<feature type="domain" description="Histidine kinase" evidence="6">
    <location>
        <begin position="152"/>
        <end position="370"/>
    </location>
</feature>
<feature type="domain" description="PAC" evidence="8">
    <location>
        <begin position="82"/>
        <end position="134"/>
    </location>
</feature>
<evidence type="ECO:0000256" key="5">
    <source>
        <dbReference type="ARBA" id="ARBA00022777"/>
    </source>
</evidence>
<evidence type="ECO:0000259" key="7">
    <source>
        <dbReference type="PROSITE" id="PS50112"/>
    </source>
</evidence>
<dbReference type="Pfam" id="PF13426">
    <property type="entry name" value="PAS_9"/>
    <property type="match status" value="1"/>
</dbReference>
<evidence type="ECO:0000313" key="9">
    <source>
        <dbReference type="EMBL" id="MBW3365738.1"/>
    </source>
</evidence>
<reference evidence="9 10" key="1">
    <citation type="submission" date="2021-07" db="EMBL/GenBank/DDBJ databases">
        <authorList>
            <person name="Kim M.K."/>
        </authorList>
    </citation>
    <scope>NUCLEOTIDE SEQUENCE [LARGE SCALE GENOMIC DNA]</scope>
    <source>
        <strain evidence="9 10">HLY7-15</strain>
    </source>
</reference>
<evidence type="ECO:0000256" key="1">
    <source>
        <dbReference type="ARBA" id="ARBA00000085"/>
    </source>
</evidence>
<dbReference type="EC" id="2.7.13.3" evidence="2"/>
<dbReference type="InterPro" id="IPR003594">
    <property type="entry name" value="HATPase_dom"/>
</dbReference>
<dbReference type="Proteomes" id="UP000774935">
    <property type="component" value="Unassembled WGS sequence"/>
</dbReference>
<dbReference type="InterPro" id="IPR005467">
    <property type="entry name" value="His_kinase_dom"/>
</dbReference>
<evidence type="ECO:0000256" key="4">
    <source>
        <dbReference type="ARBA" id="ARBA00022679"/>
    </source>
</evidence>
<dbReference type="PROSITE" id="PS50113">
    <property type="entry name" value="PAC"/>
    <property type="match status" value="1"/>
</dbReference>
<sequence length="370" mass="42572">MKTQHFNESITSTFIEQVKEYAIFAMDPNGIIETWNEGAERMKGYKEEEVIGKFYGMLFTDEDRASHKPEQELEEAKTHEQFQTEGWRRKKDGSLFWAGLTLTPIYNDDKELIGLTKVTRDLSDKRRAEQDLTRKHDELVITNRDLDNFIYTASHDLKSPILNIDGLVNRLISLFEDKGIQDPELLELVGYFRKSVDRFKTTIADLTTISKLQRTIEDESNLEQVRVQQVFEDILDDLKFLFEASCFPCKVQSDFQVNALNFSRKNFRSILYNLLSNAIKYRSNGNNCHIKVSTYADGEWVVLSVKDNGLGMSADDLAKLYTMFKRFHDHVDGSGIGLYIVKRIVENAGGKIAVTSEEGKGSEFKVYFQS</sequence>
<dbReference type="InterPro" id="IPR000014">
    <property type="entry name" value="PAS"/>
</dbReference>
<dbReference type="InterPro" id="IPR004358">
    <property type="entry name" value="Sig_transdc_His_kin-like_C"/>
</dbReference>
<proteinExistence type="predicted"/>
<dbReference type="SUPFAM" id="SSF47384">
    <property type="entry name" value="Homodimeric domain of signal transducing histidine kinase"/>
    <property type="match status" value="1"/>
</dbReference>
<dbReference type="SMART" id="SM00387">
    <property type="entry name" value="HATPase_c"/>
    <property type="match status" value="1"/>
</dbReference>
<keyword evidence="4" id="KW-0808">Transferase</keyword>
<evidence type="ECO:0000256" key="3">
    <source>
        <dbReference type="ARBA" id="ARBA00022553"/>
    </source>
</evidence>
<dbReference type="Gene3D" id="3.30.565.10">
    <property type="entry name" value="Histidine kinase-like ATPase, C-terminal domain"/>
    <property type="match status" value="1"/>
</dbReference>
<dbReference type="Pfam" id="PF02518">
    <property type="entry name" value="HATPase_c"/>
    <property type="match status" value="1"/>
</dbReference>
<accession>A0ABS6XCN4</accession>
<dbReference type="InterPro" id="IPR052162">
    <property type="entry name" value="Sensor_kinase/Photoreceptor"/>
</dbReference>
<dbReference type="PRINTS" id="PR00344">
    <property type="entry name" value="BCTRLSENSOR"/>
</dbReference>
<keyword evidence="3" id="KW-0597">Phosphoprotein</keyword>
<comment type="caution">
    <text evidence="9">The sequence shown here is derived from an EMBL/GenBank/DDBJ whole genome shotgun (WGS) entry which is preliminary data.</text>
</comment>
<dbReference type="PANTHER" id="PTHR43304:SF1">
    <property type="entry name" value="PAC DOMAIN-CONTAINING PROTEIN"/>
    <property type="match status" value="1"/>
</dbReference>
<dbReference type="SUPFAM" id="SSF55874">
    <property type="entry name" value="ATPase domain of HSP90 chaperone/DNA topoisomerase II/histidine kinase"/>
    <property type="match status" value="1"/>
</dbReference>
<comment type="catalytic activity">
    <reaction evidence="1">
        <text>ATP + protein L-histidine = ADP + protein N-phospho-L-histidine.</text>
        <dbReference type="EC" id="2.7.13.3"/>
    </reaction>
</comment>
<dbReference type="InterPro" id="IPR036097">
    <property type="entry name" value="HisK_dim/P_sf"/>
</dbReference>
<evidence type="ECO:0000259" key="8">
    <source>
        <dbReference type="PROSITE" id="PS50113"/>
    </source>
</evidence>
<keyword evidence="5 9" id="KW-0418">Kinase</keyword>
<dbReference type="GO" id="GO:0016301">
    <property type="term" value="F:kinase activity"/>
    <property type="evidence" value="ECO:0007669"/>
    <property type="project" value="UniProtKB-KW"/>
</dbReference>
<dbReference type="EMBL" id="JAHWXQ010000003">
    <property type="protein sequence ID" value="MBW3365738.1"/>
    <property type="molecule type" value="Genomic_DNA"/>
</dbReference>
<dbReference type="SUPFAM" id="SSF55785">
    <property type="entry name" value="PYP-like sensor domain (PAS domain)"/>
    <property type="match status" value="1"/>
</dbReference>
<name>A0ABS6XCN4_9BACT</name>
<dbReference type="InterPro" id="IPR003661">
    <property type="entry name" value="HisK_dim/P_dom"/>
</dbReference>
<dbReference type="InterPro" id="IPR036890">
    <property type="entry name" value="HATPase_C_sf"/>
</dbReference>
<dbReference type="Gene3D" id="3.30.450.20">
    <property type="entry name" value="PAS domain"/>
    <property type="match status" value="1"/>
</dbReference>